<keyword evidence="2" id="KW-1133">Transmembrane helix</keyword>
<keyword evidence="2" id="KW-0812">Transmembrane</keyword>
<feature type="compositionally biased region" description="Basic and acidic residues" evidence="1">
    <location>
        <begin position="164"/>
        <end position="184"/>
    </location>
</feature>
<reference evidence="3" key="1">
    <citation type="submission" date="2021-05" db="EMBL/GenBank/DDBJ databases">
        <authorList>
            <person name="Arsene-Ploetze F."/>
        </authorList>
    </citation>
    <scope>NUCLEOTIDE SEQUENCE</scope>
    <source>
        <strain evidence="3">DSM 42138</strain>
    </source>
</reference>
<feature type="compositionally biased region" description="Basic residues" evidence="1">
    <location>
        <begin position="185"/>
        <end position="194"/>
    </location>
</feature>
<feature type="transmembrane region" description="Helical" evidence="2">
    <location>
        <begin position="38"/>
        <end position="59"/>
    </location>
</feature>
<evidence type="ECO:0000313" key="4">
    <source>
        <dbReference type="Proteomes" id="UP001152519"/>
    </source>
</evidence>
<keyword evidence="4" id="KW-1185">Reference proteome</keyword>
<comment type="caution">
    <text evidence="3">The sequence shown here is derived from an EMBL/GenBank/DDBJ whole genome shotgun (WGS) entry which is preliminary data.</text>
</comment>
<keyword evidence="2" id="KW-0472">Membrane</keyword>
<evidence type="ECO:0000256" key="1">
    <source>
        <dbReference type="SAM" id="MobiDB-lite"/>
    </source>
</evidence>
<dbReference type="AlphaFoldDB" id="A0A9W4DVH9"/>
<feature type="transmembrane region" description="Helical" evidence="2">
    <location>
        <begin position="124"/>
        <end position="150"/>
    </location>
</feature>
<dbReference type="RefSeq" id="WP_251490516.1">
    <property type="nucleotide sequence ID" value="NZ_CAJSLV010000054.1"/>
</dbReference>
<sequence>MPPAGSDPALPAVEPFPLPFLGTSWVHRGFRYGVRRGLLVLTSLLFVAVVGATGTALYLGFVSLFPPGARVAVHAVEGAAALAALVAGWVRQRPVNRVPVTPEQVAESRRRAGRAAARSYGNQGFAVLMTPVLPALAAYLLGGFLAALLVRETPREIGARQDYERRVAEASRQQERQVHRDNARRAPRNGPTRR</sequence>
<dbReference type="Proteomes" id="UP001152519">
    <property type="component" value="Unassembled WGS sequence"/>
</dbReference>
<accession>A0A9W4DVH9</accession>
<feature type="region of interest" description="Disordered" evidence="1">
    <location>
        <begin position="164"/>
        <end position="194"/>
    </location>
</feature>
<evidence type="ECO:0000256" key="2">
    <source>
        <dbReference type="SAM" id="Phobius"/>
    </source>
</evidence>
<organism evidence="3 4">
    <name type="scientific">Actinacidiphila cocklensis</name>
    <dbReference type="NCBI Taxonomy" id="887465"/>
    <lineage>
        <taxon>Bacteria</taxon>
        <taxon>Bacillati</taxon>
        <taxon>Actinomycetota</taxon>
        <taxon>Actinomycetes</taxon>
        <taxon>Kitasatosporales</taxon>
        <taxon>Streptomycetaceae</taxon>
        <taxon>Actinacidiphila</taxon>
    </lineage>
</organism>
<evidence type="ECO:0000313" key="3">
    <source>
        <dbReference type="EMBL" id="CAG6394300.1"/>
    </source>
</evidence>
<protein>
    <submittedName>
        <fullName evidence="3">Uncharacterized protein</fullName>
    </submittedName>
</protein>
<dbReference type="EMBL" id="CAJSLV010000054">
    <property type="protein sequence ID" value="CAG6394300.1"/>
    <property type="molecule type" value="Genomic_DNA"/>
</dbReference>
<proteinExistence type="predicted"/>
<gene>
    <name evidence="3" type="ORF">SCOCK_250119</name>
</gene>
<name>A0A9W4DVH9_9ACTN</name>